<comment type="caution">
    <text evidence="1">The sequence shown here is derived from an EMBL/GenBank/DDBJ whole genome shotgun (WGS) entry which is preliminary data.</text>
</comment>
<proteinExistence type="predicted"/>
<organism evidence="1 2">
    <name type="scientific">Aphis craccivora</name>
    <name type="common">Cowpea aphid</name>
    <dbReference type="NCBI Taxonomy" id="307492"/>
    <lineage>
        <taxon>Eukaryota</taxon>
        <taxon>Metazoa</taxon>
        <taxon>Ecdysozoa</taxon>
        <taxon>Arthropoda</taxon>
        <taxon>Hexapoda</taxon>
        <taxon>Insecta</taxon>
        <taxon>Pterygota</taxon>
        <taxon>Neoptera</taxon>
        <taxon>Paraneoptera</taxon>
        <taxon>Hemiptera</taxon>
        <taxon>Sternorrhyncha</taxon>
        <taxon>Aphidomorpha</taxon>
        <taxon>Aphidoidea</taxon>
        <taxon>Aphididae</taxon>
        <taxon>Aphidini</taxon>
        <taxon>Aphis</taxon>
        <taxon>Aphis</taxon>
    </lineage>
</organism>
<reference evidence="1 2" key="1">
    <citation type="submission" date="2019-08" db="EMBL/GenBank/DDBJ databases">
        <title>Whole genome of Aphis craccivora.</title>
        <authorList>
            <person name="Voronova N.V."/>
            <person name="Shulinski R.S."/>
            <person name="Bandarenka Y.V."/>
            <person name="Zhorov D.G."/>
            <person name="Warner D."/>
        </authorList>
    </citation>
    <scope>NUCLEOTIDE SEQUENCE [LARGE SCALE GENOMIC DNA]</scope>
    <source>
        <strain evidence="1">180601</strain>
        <tissue evidence="1">Whole Body</tissue>
    </source>
</reference>
<protein>
    <submittedName>
        <fullName evidence="1">Mediator of RNA polymerase II transcription subunit 15-like</fullName>
    </submittedName>
</protein>
<name>A0A6G0YE16_APHCR</name>
<sequence>MEKVETYKQQPPPPQFDDSIVYGKFMKKKEKKRKRLNNQNRRSVYYSKSLLMAFSKLFKDIPIHLQEHPLHNACMSYTDTLEIDSQMYYGNDISTTEAKEEACENFFRFLLAKKLNEQPANGPSKKDFPWPHFLSLAMHNLLSQWNIQPLESFFFEPQPKGQKKAAKKECCIAAIKYFWLFDFHAIENN</sequence>
<accession>A0A6G0YE16</accession>
<dbReference type="Proteomes" id="UP000478052">
    <property type="component" value="Unassembled WGS sequence"/>
</dbReference>
<keyword evidence="2" id="KW-1185">Reference proteome</keyword>
<evidence type="ECO:0000313" key="1">
    <source>
        <dbReference type="EMBL" id="KAF0754179.1"/>
    </source>
</evidence>
<dbReference type="AlphaFoldDB" id="A0A6G0YE16"/>
<evidence type="ECO:0000313" key="2">
    <source>
        <dbReference type="Proteomes" id="UP000478052"/>
    </source>
</evidence>
<dbReference type="OrthoDB" id="6363432at2759"/>
<dbReference type="EMBL" id="VUJU01004489">
    <property type="protein sequence ID" value="KAF0754179.1"/>
    <property type="molecule type" value="Genomic_DNA"/>
</dbReference>
<gene>
    <name evidence="1" type="ORF">FWK35_00015245</name>
</gene>